<keyword evidence="2" id="KW-1185">Reference proteome</keyword>
<dbReference type="Proteomes" id="UP000232638">
    <property type="component" value="Chromosome"/>
</dbReference>
<evidence type="ECO:0008006" key="3">
    <source>
        <dbReference type="Google" id="ProtNLM"/>
    </source>
</evidence>
<evidence type="ECO:0000313" key="1">
    <source>
        <dbReference type="EMBL" id="AUB81012.1"/>
    </source>
</evidence>
<organism evidence="1 2">
    <name type="scientific">Candidatus Thiodictyon syntrophicum</name>
    <dbReference type="NCBI Taxonomy" id="1166950"/>
    <lineage>
        <taxon>Bacteria</taxon>
        <taxon>Pseudomonadati</taxon>
        <taxon>Pseudomonadota</taxon>
        <taxon>Gammaproteobacteria</taxon>
        <taxon>Chromatiales</taxon>
        <taxon>Chromatiaceae</taxon>
        <taxon>Thiodictyon</taxon>
    </lineage>
</organism>
<dbReference type="NCBIfam" id="TIGR04353">
    <property type="entry name" value="PqqD_rel_X"/>
    <property type="match status" value="1"/>
</dbReference>
<name>A0A2K8U5Z9_9GAMM</name>
<dbReference type="EMBL" id="CP020370">
    <property type="protein sequence ID" value="AUB81012.1"/>
    <property type="molecule type" value="Genomic_DNA"/>
</dbReference>
<evidence type="ECO:0000313" key="2">
    <source>
        <dbReference type="Proteomes" id="UP000232638"/>
    </source>
</evidence>
<dbReference type="AlphaFoldDB" id="A0A2K8U5Z9"/>
<protein>
    <recommendedName>
        <fullName evidence="3">HPr-rel-A system PqqD family protein</fullName>
    </recommendedName>
</protein>
<reference evidence="1 2" key="1">
    <citation type="submission" date="2017-03" db="EMBL/GenBank/DDBJ databases">
        <title>Complete genome sequence of Candidatus 'Thiodictyon syntrophicum' sp. nov. strain Cad16T, a photolithoautotroph purple sulfur bacterium isolated from an alpine meromictic lake.</title>
        <authorList>
            <person name="Luedin S.M."/>
            <person name="Pothier J.F."/>
            <person name="Danza F."/>
            <person name="Storelli N."/>
            <person name="Wittwer M."/>
            <person name="Tonolla M."/>
        </authorList>
    </citation>
    <scope>NUCLEOTIDE SEQUENCE [LARGE SCALE GENOMIC DNA]</scope>
    <source>
        <strain evidence="1 2">Cad16T</strain>
    </source>
</reference>
<dbReference type="RefSeq" id="WP_100918793.1">
    <property type="nucleotide sequence ID" value="NZ_CP020370.1"/>
</dbReference>
<dbReference type="KEGG" id="tsy:THSYN_08645"/>
<proteinExistence type="predicted"/>
<accession>A0A2K8U5Z9</accession>
<dbReference type="InterPro" id="IPR027599">
    <property type="entry name" value="PqqD-rel_X"/>
</dbReference>
<dbReference type="OrthoDB" id="5801698at2"/>
<sequence>MLSSASNRPPLYEVCPADKLVWAHWEADSSLYHRGTGETHLLSPLPTEIVRTLERGPLTLTELAAVLAGVCETPDSADWQDKLGRILGDLMALEIVDRRDDED</sequence>
<gene>
    <name evidence="1" type="ORF">THSYN_08645</name>
</gene>